<gene>
    <name evidence="12" type="ORF">SFRICE_010969</name>
</gene>
<keyword evidence="3" id="KW-0800">Toxin</keyword>
<name>A0A2H1WBM1_SPOFR</name>
<evidence type="ECO:0000313" key="12">
    <source>
        <dbReference type="EMBL" id="SOQ49894.1"/>
    </source>
</evidence>
<dbReference type="GO" id="GO:0004252">
    <property type="term" value="F:serine-type endopeptidase activity"/>
    <property type="evidence" value="ECO:0007669"/>
    <property type="project" value="InterPro"/>
</dbReference>
<dbReference type="PANTHER" id="PTHR24276:SF91">
    <property type="entry name" value="AT26814P-RELATED"/>
    <property type="match status" value="1"/>
</dbReference>
<sequence>MEMDRFSWFWQTCAGSILNNRAVLTVAHCIIDERLHYWRIRVGTSYPNAGGAVHEIQRHIVHPLYTSKTMEHNIAIIHVAVPFTFSNLIRPASIAGSRYDIADNQAVLGVGWGWGAGCGPSLSSADDRRFPEIMREVPLLTTPQETCRNSYAPHGIRFSPQRIWGGNPTSIERYPFLAALMDTDRHWHYWQTCTGAIINDRAVLTIAHCTSNERLHAWRIRVGTNNGNYAGVVHVISRHIAHPLFSSKTLEHNIAVLHVATPFTFNNKVGPVMAIAGPNYNVPDNENVLAVGWGWGDGCNLSLDTSNSYGDHLQSSANNRRFGEVMREVPLLAISQETCRNTYAPFGISVTDNMICAGWPAGTDLSSRGHCAEDFGAPLLHNQVIIGVFAFRQGISEPEYQSVHTRVSNYTSWINDNA</sequence>
<dbReference type="InterPro" id="IPR043504">
    <property type="entry name" value="Peptidase_S1_PA_chymotrypsin"/>
</dbReference>
<dbReference type="GO" id="GO:0006508">
    <property type="term" value="P:proteolysis"/>
    <property type="evidence" value="ECO:0007669"/>
    <property type="project" value="UniProtKB-KW"/>
</dbReference>
<dbReference type="Gene3D" id="2.40.10.10">
    <property type="entry name" value="Trypsin-like serine proteases"/>
    <property type="match status" value="2"/>
</dbReference>
<evidence type="ECO:0000256" key="8">
    <source>
        <dbReference type="ARBA" id="ARBA00023240"/>
    </source>
</evidence>
<reference evidence="12" key="1">
    <citation type="submission" date="2016-07" db="EMBL/GenBank/DDBJ databases">
        <authorList>
            <person name="Bretaudeau A."/>
        </authorList>
    </citation>
    <scope>NUCLEOTIDE SEQUENCE</scope>
    <source>
        <strain evidence="12">Rice</strain>
        <tissue evidence="12">Whole body</tissue>
    </source>
</reference>
<keyword evidence="8" id="KW-1199">Hemostasis impairing toxin</keyword>
<dbReference type="CDD" id="cd00190">
    <property type="entry name" value="Tryp_SPc"/>
    <property type="match status" value="1"/>
</dbReference>
<dbReference type="PRINTS" id="PR00722">
    <property type="entry name" value="CHYMOTRYPSIN"/>
</dbReference>
<comment type="similarity">
    <text evidence="2">Belongs to the peptidase S1 family.</text>
</comment>
<organism evidence="12">
    <name type="scientific">Spodoptera frugiperda</name>
    <name type="common">Fall armyworm</name>
    <dbReference type="NCBI Taxonomy" id="7108"/>
    <lineage>
        <taxon>Eukaryota</taxon>
        <taxon>Metazoa</taxon>
        <taxon>Ecdysozoa</taxon>
        <taxon>Arthropoda</taxon>
        <taxon>Hexapoda</taxon>
        <taxon>Insecta</taxon>
        <taxon>Pterygota</taxon>
        <taxon>Neoptera</taxon>
        <taxon>Endopterygota</taxon>
        <taxon>Lepidoptera</taxon>
        <taxon>Glossata</taxon>
        <taxon>Ditrysia</taxon>
        <taxon>Noctuoidea</taxon>
        <taxon>Noctuidae</taxon>
        <taxon>Amphipyrinae</taxon>
        <taxon>Spodoptera</taxon>
    </lineage>
</organism>
<dbReference type="PROSITE" id="PS50240">
    <property type="entry name" value="TRYPSIN_DOM"/>
    <property type="match status" value="2"/>
</dbReference>
<dbReference type="FunFam" id="2.40.10.10:FF:000068">
    <property type="entry name" value="transmembrane protease serine 2"/>
    <property type="match status" value="2"/>
</dbReference>
<dbReference type="InterPro" id="IPR009003">
    <property type="entry name" value="Peptidase_S1_PA"/>
</dbReference>
<evidence type="ECO:0000259" key="11">
    <source>
        <dbReference type="PROSITE" id="PS50240"/>
    </source>
</evidence>
<dbReference type="InterPro" id="IPR001314">
    <property type="entry name" value="Peptidase_S1A"/>
</dbReference>
<keyword evidence="5" id="KW-0378">Hydrolase</keyword>
<evidence type="ECO:0000256" key="7">
    <source>
        <dbReference type="ARBA" id="ARBA00023157"/>
    </source>
</evidence>
<keyword evidence="10" id="KW-1205">Fibrinolytic toxin</keyword>
<dbReference type="EMBL" id="ODYU01007266">
    <property type="protein sequence ID" value="SOQ49894.1"/>
    <property type="molecule type" value="Genomic_DNA"/>
</dbReference>
<keyword evidence="4" id="KW-0645">Protease</keyword>
<dbReference type="GO" id="GO:0005576">
    <property type="term" value="C:extracellular region"/>
    <property type="evidence" value="ECO:0007669"/>
    <property type="project" value="UniProtKB-SubCell"/>
</dbReference>
<dbReference type="PANTHER" id="PTHR24276">
    <property type="entry name" value="POLYSERASE-RELATED"/>
    <property type="match status" value="1"/>
</dbReference>
<evidence type="ECO:0000256" key="4">
    <source>
        <dbReference type="ARBA" id="ARBA00022670"/>
    </source>
</evidence>
<feature type="domain" description="Peptidase S1" evidence="11">
    <location>
        <begin position="1"/>
        <end position="148"/>
    </location>
</feature>
<dbReference type="SMART" id="SM00020">
    <property type="entry name" value="Tryp_SPc"/>
    <property type="match status" value="1"/>
</dbReference>
<evidence type="ECO:0000256" key="3">
    <source>
        <dbReference type="ARBA" id="ARBA00022656"/>
    </source>
</evidence>
<evidence type="ECO:0000256" key="5">
    <source>
        <dbReference type="ARBA" id="ARBA00022801"/>
    </source>
</evidence>
<dbReference type="GO" id="GO:0090729">
    <property type="term" value="F:toxin activity"/>
    <property type="evidence" value="ECO:0007669"/>
    <property type="project" value="UniProtKB-KW"/>
</dbReference>
<evidence type="ECO:0000256" key="9">
    <source>
        <dbReference type="ARBA" id="ARBA00055534"/>
    </source>
</evidence>
<comment type="subcellular location">
    <subcellularLocation>
        <location evidence="1">Secreted</location>
        <location evidence="1">Extracellular space</location>
    </subcellularLocation>
</comment>
<feature type="domain" description="Peptidase S1" evidence="11">
    <location>
        <begin position="163"/>
        <end position="418"/>
    </location>
</feature>
<protein>
    <submittedName>
        <fullName evidence="12">SFRICE_010969</fullName>
    </submittedName>
</protein>
<proteinExistence type="inferred from homology"/>
<dbReference type="InterPro" id="IPR050430">
    <property type="entry name" value="Peptidase_S1"/>
</dbReference>
<keyword evidence="6" id="KW-0720">Serine protease</keyword>
<evidence type="ECO:0000256" key="10">
    <source>
        <dbReference type="ARBA" id="ARBA00084094"/>
    </source>
</evidence>
<keyword evidence="7" id="KW-1015">Disulfide bond</keyword>
<dbReference type="Pfam" id="PF00089">
    <property type="entry name" value="Trypsin"/>
    <property type="match status" value="2"/>
</dbReference>
<comment type="function">
    <text evidence="9">Fibrinolytic activity; shows preferential cleavage of Arg-Gly bonds in all three fibrinogen chains. Contact with the caterpillars causes severe bleeding, due the anticoagulant effect of the protein.</text>
</comment>
<evidence type="ECO:0000256" key="1">
    <source>
        <dbReference type="ARBA" id="ARBA00004239"/>
    </source>
</evidence>
<dbReference type="AlphaFoldDB" id="A0A2H1WBM1"/>
<dbReference type="InterPro" id="IPR001254">
    <property type="entry name" value="Trypsin_dom"/>
</dbReference>
<accession>A0A2H1WBM1</accession>
<dbReference type="SUPFAM" id="SSF50494">
    <property type="entry name" value="Trypsin-like serine proteases"/>
    <property type="match status" value="2"/>
</dbReference>
<evidence type="ECO:0000256" key="2">
    <source>
        <dbReference type="ARBA" id="ARBA00007664"/>
    </source>
</evidence>
<evidence type="ECO:0000256" key="6">
    <source>
        <dbReference type="ARBA" id="ARBA00022825"/>
    </source>
</evidence>